<feature type="binding site" evidence="7">
    <location>
        <position position="176"/>
    </location>
    <ligand>
        <name>a divalent metal cation</name>
        <dbReference type="ChEBI" id="CHEBI:60240"/>
    </ligand>
</feature>
<evidence type="ECO:0000256" key="7">
    <source>
        <dbReference type="PIRSR" id="PIRSR037913-3"/>
    </source>
</evidence>
<feature type="compositionally biased region" description="Basic and acidic residues" evidence="8">
    <location>
        <begin position="391"/>
        <end position="409"/>
    </location>
</feature>
<sequence length="431" mass="48745">MGKKRVSYFYDQEMPLVYFGSAHPMKPHRLKLTHHLILNYGLHKRLDCFNPKPADPGVMSEYFHDEEYVQFLRKITPDNGRQHAANIQRFNVGGTADCPVFEGLFEFNQITSGASIDGAVQLCLDMYDIAINWSGGFHHAHKAEAAGFCYINDIVLAIVELLKVHARVLYVDIDVHHGDGVEEAFYTSDRVMTFSLHKYGDFFPGTGSNREKGAKAGDGYSLNCPLNNGISDEKYFDQLFKPIFDKIMEVFQPSAIVLQCGADSLAADRLGTLNLTTKGHATMVQYVKSKSIPTLVLGGGGYTIRNVARVWCYETAVLVDKPDICDDIPYHDYYEYFAPTYKLHLKPENMTDLNSKSDIDNIRTDLLQQLKGLRGAPSVAMHQVPPLFHRMEEKDAEKDQEEDLHADVRPKKKRGRKSKKQHEAELYDGVD</sequence>
<dbReference type="GO" id="GO:0141221">
    <property type="term" value="F:histone deacetylase activity, hydrolytic mechanism"/>
    <property type="evidence" value="ECO:0007669"/>
    <property type="project" value="UniProtKB-EC"/>
</dbReference>
<evidence type="ECO:0000256" key="3">
    <source>
        <dbReference type="ARBA" id="ARBA00022853"/>
    </source>
</evidence>
<reference evidence="10" key="1">
    <citation type="submission" date="2023-08" db="EMBL/GenBank/DDBJ databases">
        <authorList>
            <person name="Audoor S."/>
            <person name="Bilcke G."/>
        </authorList>
    </citation>
    <scope>NUCLEOTIDE SEQUENCE</scope>
</reference>
<feature type="binding site" evidence="6">
    <location>
        <position position="147"/>
    </location>
    <ligand>
        <name>substrate</name>
    </ligand>
</feature>
<comment type="caution">
    <text evidence="10">The sequence shown here is derived from an EMBL/GenBank/DDBJ whole genome shotgun (WGS) entry which is preliminary data.</text>
</comment>
<keyword evidence="4" id="KW-0804">Transcription</keyword>
<dbReference type="SUPFAM" id="SSF52768">
    <property type="entry name" value="Arginase/deacetylase"/>
    <property type="match status" value="1"/>
</dbReference>
<evidence type="ECO:0000256" key="1">
    <source>
        <dbReference type="ARBA" id="ARBA00012111"/>
    </source>
</evidence>
<dbReference type="PIRSF" id="PIRSF037913">
    <property type="entry name" value="His_deacetylse_1"/>
    <property type="match status" value="1"/>
</dbReference>
<dbReference type="AlphaFoldDB" id="A0AAD2CL75"/>
<feature type="region of interest" description="Disordered" evidence="8">
    <location>
        <begin position="391"/>
        <end position="431"/>
    </location>
</feature>
<dbReference type="InterPro" id="IPR037138">
    <property type="entry name" value="His_deacetylse_dom_sf"/>
</dbReference>
<evidence type="ECO:0000259" key="9">
    <source>
        <dbReference type="Pfam" id="PF00850"/>
    </source>
</evidence>
<keyword evidence="7" id="KW-0479">Metal-binding</keyword>
<feature type="compositionally biased region" description="Basic residues" evidence="8">
    <location>
        <begin position="410"/>
        <end position="420"/>
    </location>
</feature>
<dbReference type="PANTHER" id="PTHR10625:SF44">
    <property type="entry name" value="HISTONE DEACETYLASE 19"/>
    <property type="match status" value="1"/>
</dbReference>
<dbReference type="Pfam" id="PF00850">
    <property type="entry name" value="Hist_deacetyl"/>
    <property type="match status" value="1"/>
</dbReference>
<dbReference type="PRINTS" id="PR01270">
    <property type="entry name" value="HDASUPER"/>
</dbReference>
<feature type="binding site" evidence="6">
    <location>
        <position position="302"/>
    </location>
    <ligand>
        <name>substrate</name>
    </ligand>
</feature>
<feature type="binding site" evidence="7">
    <location>
        <position position="263"/>
    </location>
    <ligand>
        <name>a divalent metal cation</name>
        <dbReference type="ChEBI" id="CHEBI:60240"/>
    </ligand>
</feature>
<keyword evidence="3 4" id="KW-0156">Chromatin regulator</keyword>
<evidence type="ECO:0000256" key="5">
    <source>
        <dbReference type="PIRSR" id="PIRSR037913-1"/>
    </source>
</evidence>
<evidence type="ECO:0000313" key="11">
    <source>
        <dbReference type="Proteomes" id="UP001295423"/>
    </source>
</evidence>
<feature type="binding site" evidence="7">
    <location>
        <position position="174"/>
    </location>
    <ligand>
        <name>a divalent metal cation</name>
        <dbReference type="ChEBI" id="CHEBI:60240"/>
    </ligand>
</feature>
<dbReference type="GO" id="GO:0005634">
    <property type="term" value="C:nucleus"/>
    <property type="evidence" value="ECO:0007669"/>
    <property type="project" value="UniProtKB-SubCell"/>
</dbReference>
<evidence type="ECO:0000256" key="8">
    <source>
        <dbReference type="SAM" id="MobiDB-lite"/>
    </source>
</evidence>
<keyword evidence="11" id="KW-1185">Reference proteome</keyword>
<comment type="catalytic activity">
    <reaction evidence="4">
        <text>N(6)-acetyl-L-lysyl-[histone] + H2O = L-lysyl-[histone] + acetate</text>
        <dbReference type="Rhea" id="RHEA:58196"/>
        <dbReference type="Rhea" id="RHEA-COMP:9845"/>
        <dbReference type="Rhea" id="RHEA-COMP:11338"/>
        <dbReference type="ChEBI" id="CHEBI:15377"/>
        <dbReference type="ChEBI" id="CHEBI:29969"/>
        <dbReference type="ChEBI" id="CHEBI:30089"/>
        <dbReference type="ChEBI" id="CHEBI:61930"/>
        <dbReference type="EC" id="3.5.1.98"/>
    </reaction>
</comment>
<organism evidence="10 11">
    <name type="scientific">Cylindrotheca closterium</name>
    <dbReference type="NCBI Taxonomy" id="2856"/>
    <lineage>
        <taxon>Eukaryota</taxon>
        <taxon>Sar</taxon>
        <taxon>Stramenopiles</taxon>
        <taxon>Ochrophyta</taxon>
        <taxon>Bacillariophyta</taxon>
        <taxon>Bacillariophyceae</taxon>
        <taxon>Bacillariophycidae</taxon>
        <taxon>Bacillariales</taxon>
        <taxon>Bacillariaceae</taxon>
        <taxon>Cylindrotheca</taxon>
    </lineage>
</organism>
<keyword evidence="4" id="KW-0539">Nucleus</keyword>
<dbReference type="GO" id="GO:0040029">
    <property type="term" value="P:epigenetic regulation of gene expression"/>
    <property type="evidence" value="ECO:0007669"/>
    <property type="project" value="TreeGrafter"/>
</dbReference>
<keyword evidence="2 4" id="KW-0378">Hydrolase</keyword>
<dbReference type="InterPro" id="IPR000286">
    <property type="entry name" value="HDACs"/>
</dbReference>
<dbReference type="InterPro" id="IPR023696">
    <property type="entry name" value="Ureohydrolase_dom_sf"/>
</dbReference>
<dbReference type="InterPro" id="IPR003084">
    <property type="entry name" value="HDAC_I/II"/>
</dbReference>
<dbReference type="Proteomes" id="UP001295423">
    <property type="component" value="Unassembled WGS sequence"/>
</dbReference>
<protein>
    <recommendedName>
        <fullName evidence="1 4">Histone deacetylase</fullName>
        <ecNumber evidence="1 4">3.5.1.98</ecNumber>
    </recommendedName>
</protein>
<dbReference type="GO" id="GO:0046872">
    <property type="term" value="F:metal ion binding"/>
    <property type="evidence" value="ECO:0007669"/>
    <property type="project" value="UniProtKB-KW"/>
</dbReference>
<accession>A0AAD2CL75</accession>
<dbReference type="InterPro" id="IPR023801">
    <property type="entry name" value="His_deacetylse_dom"/>
</dbReference>
<name>A0AAD2CL75_9STRA</name>
<dbReference type="Gene3D" id="3.40.800.20">
    <property type="entry name" value="Histone deacetylase domain"/>
    <property type="match status" value="1"/>
</dbReference>
<comment type="similarity">
    <text evidence="4">Belongs to the histone deacetylase family. HD Type 1 subfamily.</text>
</comment>
<evidence type="ECO:0000256" key="6">
    <source>
        <dbReference type="PIRSR" id="PIRSR037913-2"/>
    </source>
</evidence>
<keyword evidence="4" id="KW-0805">Transcription regulation</keyword>
<dbReference type="EMBL" id="CAKOGP040000280">
    <property type="protein sequence ID" value="CAJ1933533.1"/>
    <property type="molecule type" value="Genomic_DNA"/>
</dbReference>
<dbReference type="EC" id="3.5.1.98" evidence="1 4"/>
<comment type="subcellular location">
    <subcellularLocation>
        <location evidence="4">Nucleus</location>
    </subcellularLocation>
</comment>
<dbReference type="PANTHER" id="PTHR10625">
    <property type="entry name" value="HISTONE DEACETYLASE HDAC1-RELATED"/>
    <property type="match status" value="1"/>
</dbReference>
<evidence type="ECO:0000256" key="4">
    <source>
        <dbReference type="PIRNR" id="PIRNR037913"/>
    </source>
</evidence>
<gene>
    <name evidence="10" type="ORF">CYCCA115_LOCUS3348</name>
</gene>
<evidence type="ECO:0000313" key="10">
    <source>
        <dbReference type="EMBL" id="CAJ1933533.1"/>
    </source>
</evidence>
<proteinExistence type="inferred from homology"/>
<feature type="active site" description="Proton acceptor" evidence="5">
    <location>
        <position position="139"/>
    </location>
</feature>
<feature type="domain" description="Histone deacetylase" evidence="9">
    <location>
        <begin position="23"/>
        <end position="317"/>
    </location>
</feature>
<evidence type="ECO:0000256" key="2">
    <source>
        <dbReference type="ARBA" id="ARBA00022801"/>
    </source>
</evidence>
<feature type="binding site" evidence="6">
    <location>
        <position position="97"/>
    </location>
    <ligand>
        <name>substrate</name>
    </ligand>
</feature>
<dbReference type="PRINTS" id="PR01271">
    <property type="entry name" value="HISDACETLASE"/>
</dbReference>